<dbReference type="CDD" id="cd22162">
    <property type="entry name" value="F-box_AtSKIP3-like"/>
    <property type="match status" value="1"/>
</dbReference>
<dbReference type="Gene3D" id="1.20.1280.50">
    <property type="match status" value="1"/>
</dbReference>
<dbReference type="InterPro" id="IPR036047">
    <property type="entry name" value="F-box-like_dom_sf"/>
</dbReference>
<evidence type="ECO:0000313" key="2">
    <source>
        <dbReference type="EMBL" id="GKV46159.1"/>
    </source>
</evidence>
<dbReference type="Pfam" id="PF00646">
    <property type="entry name" value="F-box"/>
    <property type="match status" value="1"/>
</dbReference>
<keyword evidence="3" id="KW-1185">Reference proteome</keyword>
<evidence type="ECO:0000259" key="1">
    <source>
        <dbReference type="Pfam" id="PF00646"/>
    </source>
</evidence>
<evidence type="ECO:0000313" key="3">
    <source>
        <dbReference type="Proteomes" id="UP001054252"/>
    </source>
</evidence>
<feature type="domain" description="F-box" evidence="1">
    <location>
        <begin position="22"/>
        <end position="59"/>
    </location>
</feature>
<reference evidence="2 3" key="1">
    <citation type="journal article" date="2021" name="Commun. Biol.">
        <title>The genome of Shorea leprosula (Dipterocarpaceae) highlights the ecological relevance of drought in aseasonal tropical rainforests.</title>
        <authorList>
            <person name="Ng K.K.S."/>
            <person name="Kobayashi M.J."/>
            <person name="Fawcett J.A."/>
            <person name="Hatakeyama M."/>
            <person name="Paape T."/>
            <person name="Ng C.H."/>
            <person name="Ang C.C."/>
            <person name="Tnah L.H."/>
            <person name="Lee C.T."/>
            <person name="Nishiyama T."/>
            <person name="Sese J."/>
            <person name="O'Brien M.J."/>
            <person name="Copetti D."/>
            <person name="Mohd Noor M.I."/>
            <person name="Ong R.C."/>
            <person name="Putra M."/>
            <person name="Sireger I.Z."/>
            <person name="Indrioko S."/>
            <person name="Kosugi Y."/>
            <person name="Izuno A."/>
            <person name="Isagi Y."/>
            <person name="Lee S.L."/>
            <person name="Shimizu K.K."/>
        </authorList>
    </citation>
    <scope>NUCLEOTIDE SEQUENCE [LARGE SCALE GENOMIC DNA]</scope>
    <source>
        <strain evidence="2">214</strain>
    </source>
</reference>
<sequence length="118" mass="13365">MSTSPPRQRIDTEMQDCRTLAPDCLEPIISFTSPLDACRWSVVSRSFNDVARSNAVWVKSLPSDYQNLVPASRSTFPLKDLYLSLCDHPVLIEDGRKDLGTIWADYPINARGLCQYKE</sequence>
<dbReference type="EMBL" id="BPVZ01000203">
    <property type="protein sequence ID" value="GKV46159.1"/>
    <property type="molecule type" value="Genomic_DNA"/>
</dbReference>
<accession>A0AAV5M8L7</accession>
<gene>
    <name evidence="2" type="ORF">SLEP1_g53168</name>
</gene>
<dbReference type="Proteomes" id="UP001054252">
    <property type="component" value="Unassembled WGS sequence"/>
</dbReference>
<dbReference type="AlphaFoldDB" id="A0AAV5M8L7"/>
<organism evidence="2 3">
    <name type="scientific">Rubroshorea leprosula</name>
    <dbReference type="NCBI Taxonomy" id="152421"/>
    <lineage>
        <taxon>Eukaryota</taxon>
        <taxon>Viridiplantae</taxon>
        <taxon>Streptophyta</taxon>
        <taxon>Embryophyta</taxon>
        <taxon>Tracheophyta</taxon>
        <taxon>Spermatophyta</taxon>
        <taxon>Magnoliopsida</taxon>
        <taxon>eudicotyledons</taxon>
        <taxon>Gunneridae</taxon>
        <taxon>Pentapetalae</taxon>
        <taxon>rosids</taxon>
        <taxon>malvids</taxon>
        <taxon>Malvales</taxon>
        <taxon>Dipterocarpaceae</taxon>
        <taxon>Rubroshorea</taxon>
    </lineage>
</organism>
<dbReference type="InterPro" id="IPR001810">
    <property type="entry name" value="F-box_dom"/>
</dbReference>
<comment type="caution">
    <text evidence="2">The sequence shown here is derived from an EMBL/GenBank/DDBJ whole genome shotgun (WGS) entry which is preliminary data.</text>
</comment>
<name>A0AAV5M8L7_9ROSI</name>
<protein>
    <recommendedName>
        <fullName evidence="1">F-box domain-containing protein</fullName>
    </recommendedName>
</protein>
<proteinExistence type="predicted"/>
<dbReference type="SUPFAM" id="SSF81383">
    <property type="entry name" value="F-box domain"/>
    <property type="match status" value="1"/>
</dbReference>